<keyword evidence="1" id="KW-0472">Membrane</keyword>
<feature type="transmembrane region" description="Helical" evidence="1">
    <location>
        <begin position="108"/>
        <end position="135"/>
    </location>
</feature>
<evidence type="ECO:0008006" key="4">
    <source>
        <dbReference type="Google" id="ProtNLM"/>
    </source>
</evidence>
<accession>A0A9D2C144</accession>
<reference evidence="2" key="1">
    <citation type="journal article" date="2021" name="PeerJ">
        <title>Extensive microbial diversity within the chicken gut microbiome revealed by metagenomics and culture.</title>
        <authorList>
            <person name="Gilroy R."/>
            <person name="Ravi A."/>
            <person name="Getino M."/>
            <person name="Pursley I."/>
            <person name="Horton D.L."/>
            <person name="Alikhan N.F."/>
            <person name="Baker D."/>
            <person name="Gharbi K."/>
            <person name="Hall N."/>
            <person name="Watson M."/>
            <person name="Adriaenssens E.M."/>
            <person name="Foster-Nyarko E."/>
            <person name="Jarju S."/>
            <person name="Secka A."/>
            <person name="Antonio M."/>
            <person name="Oren A."/>
            <person name="Chaudhuri R.R."/>
            <person name="La Ragione R."/>
            <person name="Hildebrand F."/>
            <person name="Pallen M.J."/>
        </authorList>
    </citation>
    <scope>NUCLEOTIDE SEQUENCE</scope>
    <source>
        <strain evidence="2">1282</strain>
    </source>
</reference>
<organism evidence="2 3">
    <name type="scientific">Candidatus Acutalibacter pullistercoris</name>
    <dbReference type="NCBI Taxonomy" id="2838418"/>
    <lineage>
        <taxon>Bacteria</taxon>
        <taxon>Bacillati</taxon>
        <taxon>Bacillota</taxon>
        <taxon>Clostridia</taxon>
        <taxon>Eubacteriales</taxon>
        <taxon>Acutalibacteraceae</taxon>
        <taxon>Acutalibacter</taxon>
    </lineage>
</organism>
<name>A0A9D2C144_9FIRM</name>
<keyword evidence="1" id="KW-0812">Transmembrane</keyword>
<reference evidence="2" key="2">
    <citation type="submission" date="2021-04" db="EMBL/GenBank/DDBJ databases">
        <authorList>
            <person name="Gilroy R."/>
        </authorList>
    </citation>
    <scope>NUCLEOTIDE SEQUENCE</scope>
    <source>
        <strain evidence="2">1282</strain>
    </source>
</reference>
<evidence type="ECO:0000313" key="3">
    <source>
        <dbReference type="Proteomes" id="UP000823915"/>
    </source>
</evidence>
<feature type="non-terminal residue" evidence="2">
    <location>
        <position position="1"/>
    </location>
</feature>
<sequence length="146" mass="15681">GFGAGATGAALAWGLFLPVLRDAFRPLAWVARSLLGQWEPRQARFVGWVQESDGDGGVRSYPLFSLGQGQDFFPAVTRQKHFAPGDILTVYKSPKGRFSLEPEPLDYLLIPIALLPVFFVGLFVLCLLVTGAYLLGTGVAGLAASL</sequence>
<dbReference type="AlphaFoldDB" id="A0A9D2C144"/>
<evidence type="ECO:0000313" key="2">
    <source>
        <dbReference type="EMBL" id="HIY26037.1"/>
    </source>
</evidence>
<comment type="caution">
    <text evidence="2">The sequence shown here is derived from an EMBL/GenBank/DDBJ whole genome shotgun (WGS) entry which is preliminary data.</text>
</comment>
<keyword evidence="1" id="KW-1133">Transmembrane helix</keyword>
<dbReference type="Proteomes" id="UP000823915">
    <property type="component" value="Unassembled WGS sequence"/>
</dbReference>
<dbReference type="EMBL" id="DXDU01000041">
    <property type="protein sequence ID" value="HIY26037.1"/>
    <property type="molecule type" value="Genomic_DNA"/>
</dbReference>
<protein>
    <recommendedName>
        <fullName evidence="4">DUF3592 domain-containing protein</fullName>
    </recommendedName>
</protein>
<evidence type="ECO:0000256" key="1">
    <source>
        <dbReference type="SAM" id="Phobius"/>
    </source>
</evidence>
<proteinExistence type="predicted"/>
<gene>
    <name evidence="2" type="ORF">H9838_02550</name>
</gene>